<reference evidence="2 3" key="1">
    <citation type="submission" date="2019-06" db="EMBL/GenBank/DDBJ databases">
        <title>Wine fermentation using esterase from Monascus purpureus.</title>
        <authorList>
            <person name="Geng C."/>
            <person name="Zhang Y."/>
        </authorList>
    </citation>
    <scope>NUCLEOTIDE SEQUENCE [LARGE SCALE GENOMIC DNA]</scope>
    <source>
        <strain evidence="2">HQ1</strain>
    </source>
</reference>
<feature type="domain" description="LYR motif-containing protein Cup1-like N-terminal" evidence="1">
    <location>
        <begin position="12"/>
        <end position="102"/>
    </location>
</feature>
<accession>A0A507R4X3</accession>
<evidence type="ECO:0000313" key="3">
    <source>
        <dbReference type="Proteomes" id="UP000319663"/>
    </source>
</evidence>
<keyword evidence="3" id="KW-1185">Reference proteome</keyword>
<dbReference type="EMBL" id="VIFY01000010">
    <property type="protein sequence ID" value="TQB76414.1"/>
    <property type="molecule type" value="Genomic_DNA"/>
</dbReference>
<organism evidence="2 3">
    <name type="scientific">Monascus purpureus</name>
    <name type="common">Red mold</name>
    <name type="synonym">Monascus anka</name>
    <dbReference type="NCBI Taxonomy" id="5098"/>
    <lineage>
        <taxon>Eukaryota</taxon>
        <taxon>Fungi</taxon>
        <taxon>Dikarya</taxon>
        <taxon>Ascomycota</taxon>
        <taxon>Pezizomycotina</taxon>
        <taxon>Eurotiomycetes</taxon>
        <taxon>Eurotiomycetidae</taxon>
        <taxon>Eurotiales</taxon>
        <taxon>Aspergillaceae</taxon>
        <taxon>Monascus</taxon>
    </lineage>
</organism>
<gene>
    <name evidence="2" type="ORF">MPDQ_000238</name>
</gene>
<dbReference type="CDD" id="cd20273">
    <property type="entry name" value="Complex1_LYR_unchar"/>
    <property type="match status" value="1"/>
</dbReference>
<proteinExistence type="predicted"/>
<evidence type="ECO:0000313" key="2">
    <source>
        <dbReference type="EMBL" id="TQB76414.1"/>
    </source>
</evidence>
<dbReference type="InterPro" id="IPR046896">
    <property type="entry name" value="Cup1-like_N"/>
</dbReference>
<sequence length="332" mass="38952">MTRVSPEQWRHLLRALLRECSYLPDPVAKVYMHSHTVQRFRRYRDDPDPTYKNDILWQSRIRRSALQKLSLLRRANEGYSRPLQRVLLMSYGRTGKRRRELLATFITPEVPTDTQAVTELIKQPVMFEEGWEPPSIVVELLRSQLKNPYLRQLDVRPLVKTLKPMIPEENSWGRPVPDCRQRNIRKRWYHAALESLYPPLPDQDLSILQGLLSGSIPWAPVKRRVPVGGRHKSPSTYLDVRFLVEGPAKGHTFRPLVNGRPHNITRRFMKRLWQRISCLVPRMMWDETAKMHRFEWDSPKPGAGMALPLVEDRAEDIFRGVDAQGKLIKLQH</sequence>
<comment type="caution">
    <text evidence="2">The sequence shown here is derived from an EMBL/GenBank/DDBJ whole genome shotgun (WGS) entry which is preliminary data.</text>
</comment>
<dbReference type="Pfam" id="PF20263">
    <property type="entry name" value="LYRM2-like"/>
    <property type="match status" value="1"/>
</dbReference>
<dbReference type="Proteomes" id="UP000319663">
    <property type="component" value="Unassembled WGS sequence"/>
</dbReference>
<protein>
    <recommendedName>
        <fullName evidence="1">LYR motif-containing protein Cup1-like N-terminal domain-containing protein</fullName>
    </recommendedName>
</protein>
<evidence type="ECO:0000259" key="1">
    <source>
        <dbReference type="Pfam" id="PF20263"/>
    </source>
</evidence>
<dbReference type="AlphaFoldDB" id="A0A507R4X3"/>
<name>A0A507R4X3_MONPU</name>